<dbReference type="EMBL" id="JAHVHP010000002">
    <property type="protein sequence ID" value="MBY5952158.1"/>
    <property type="molecule type" value="Genomic_DNA"/>
</dbReference>
<accession>A0ABS7N745</accession>
<evidence type="ECO:0000313" key="2">
    <source>
        <dbReference type="Proteomes" id="UP000766609"/>
    </source>
</evidence>
<sequence length="81" mass="9385">MATFTSSLPDDLLEKISSEASKLSIPKNKLIEKALRAYLDYLKRIEYAKSYKMASKDPDILEMAEEDMGEYFKQIEEDEAR</sequence>
<dbReference type="Proteomes" id="UP000766609">
    <property type="component" value="Unassembled WGS sequence"/>
</dbReference>
<protein>
    <submittedName>
        <fullName evidence="1">Ribbon-helix-helix domain-containing protein</fullName>
    </submittedName>
</protein>
<keyword evidence="2" id="KW-1185">Reference proteome</keyword>
<name>A0ABS7N745_9BACT</name>
<reference evidence="1 2" key="1">
    <citation type="submission" date="2021-06" db="EMBL/GenBank/DDBJ databases">
        <title>44 bacteria genomes isolated from Dapeng, Shenzhen.</title>
        <authorList>
            <person name="Zheng W."/>
            <person name="Yu S."/>
            <person name="Huang Y."/>
        </authorList>
    </citation>
    <scope>NUCLEOTIDE SEQUENCE [LARGE SCALE GENOMIC DNA]</scope>
    <source>
        <strain evidence="1 2">DP5N14-6</strain>
    </source>
</reference>
<comment type="caution">
    <text evidence="1">The sequence shown here is derived from an EMBL/GenBank/DDBJ whole genome shotgun (WGS) entry which is preliminary data.</text>
</comment>
<evidence type="ECO:0000313" key="1">
    <source>
        <dbReference type="EMBL" id="MBY5952158.1"/>
    </source>
</evidence>
<dbReference type="RefSeq" id="WP_026947995.1">
    <property type="nucleotide sequence ID" value="NZ_JAHVHP010000002.1"/>
</dbReference>
<organism evidence="1 2">
    <name type="scientific">Algoriphagus marincola</name>
    <dbReference type="NCBI Taxonomy" id="264027"/>
    <lineage>
        <taxon>Bacteria</taxon>
        <taxon>Pseudomonadati</taxon>
        <taxon>Bacteroidota</taxon>
        <taxon>Cytophagia</taxon>
        <taxon>Cytophagales</taxon>
        <taxon>Cyclobacteriaceae</taxon>
        <taxon>Algoriphagus</taxon>
    </lineage>
</organism>
<gene>
    <name evidence="1" type="ORF">KUV23_14305</name>
</gene>
<proteinExistence type="predicted"/>